<reference evidence="1" key="1">
    <citation type="journal article" date="2023" name="Plant J.">
        <title>Genome sequences and population genomics provide insights into the demographic history, inbreeding, and mutation load of two 'living fossil' tree species of Dipteronia.</title>
        <authorList>
            <person name="Feng Y."/>
            <person name="Comes H.P."/>
            <person name="Chen J."/>
            <person name="Zhu S."/>
            <person name="Lu R."/>
            <person name="Zhang X."/>
            <person name="Li P."/>
            <person name="Qiu J."/>
            <person name="Olsen K.M."/>
            <person name="Qiu Y."/>
        </authorList>
    </citation>
    <scope>NUCLEOTIDE SEQUENCE</scope>
    <source>
        <strain evidence="1">NBL</strain>
    </source>
</reference>
<dbReference type="EMBL" id="JANJYJ010000005">
    <property type="protein sequence ID" value="KAK3211145.1"/>
    <property type="molecule type" value="Genomic_DNA"/>
</dbReference>
<evidence type="ECO:0000313" key="2">
    <source>
        <dbReference type="Proteomes" id="UP001281410"/>
    </source>
</evidence>
<organism evidence="1 2">
    <name type="scientific">Dipteronia sinensis</name>
    <dbReference type="NCBI Taxonomy" id="43782"/>
    <lineage>
        <taxon>Eukaryota</taxon>
        <taxon>Viridiplantae</taxon>
        <taxon>Streptophyta</taxon>
        <taxon>Embryophyta</taxon>
        <taxon>Tracheophyta</taxon>
        <taxon>Spermatophyta</taxon>
        <taxon>Magnoliopsida</taxon>
        <taxon>eudicotyledons</taxon>
        <taxon>Gunneridae</taxon>
        <taxon>Pentapetalae</taxon>
        <taxon>rosids</taxon>
        <taxon>malvids</taxon>
        <taxon>Sapindales</taxon>
        <taxon>Sapindaceae</taxon>
        <taxon>Hippocastanoideae</taxon>
        <taxon>Acereae</taxon>
        <taxon>Dipteronia</taxon>
    </lineage>
</organism>
<comment type="caution">
    <text evidence="1">The sequence shown here is derived from an EMBL/GenBank/DDBJ whole genome shotgun (WGS) entry which is preliminary data.</text>
</comment>
<keyword evidence="2" id="KW-1185">Reference proteome</keyword>
<dbReference type="PANTHER" id="PTHR33116:SF86">
    <property type="entry name" value="REVERSE TRANSCRIPTASE DOMAIN-CONTAINING PROTEIN"/>
    <property type="match status" value="1"/>
</dbReference>
<dbReference type="Proteomes" id="UP001281410">
    <property type="component" value="Unassembled WGS sequence"/>
</dbReference>
<dbReference type="AlphaFoldDB" id="A0AAE0E5F2"/>
<accession>A0AAE0E5F2</accession>
<protein>
    <submittedName>
        <fullName evidence="1">Uncharacterized protein</fullName>
    </submittedName>
</protein>
<evidence type="ECO:0000313" key="1">
    <source>
        <dbReference type="EMBL" id="KAK3211145.1"/>
    </source>
</evidence>
<proteinExistence type="predicted"/>
<gene>
    <name evidence="1" type="ORF">Dsin_015851</name>
</gene>
<dbReference type="PANTHER" id="PTHR33116">
    <property type="entry name" value="REVERSE TRANSCRIPTASE ZINC-BINDING DOMAIN-CONTAINING PROTEIN-RELATED-RELATED"/>
    <property type="match status" value="1"/>
</dbReference>
<sequence>MIQATPSYAMSMFRLPQSLIKEIHRLCSRFWWGGNEKKRKIHWCTWKHLRKIKCDGDLGFHDLEISNRALLTKQCWRLSKTPNSLAERVLKSCYYKEGNILDATSKPNGSYLWKRLIWGKGILDAGVRSRVGDGKSINIYRDKWV</sequence>
<name>A0AAE0E5F2_9ROSI</name>